<keyword evidence="1" id="KW-1133">Transmembrane helix</keyword>
<gene>
    <name evidence="2" type="ORF">HHL28_08955</name>
</gene>
<proteinExistence type="predicted"/>
<feature type="transmembrane region" description="Helical" evidence="1">
    <location>
        <begin position="57"/>
        <end position="75"/>
    </location>
</feature>
<name>A0A858R6L3_9PROT</name>
<dbReference type="KEGG" id="acru:HHL28_08955"/>
<dbReference type="Proteomes" id="UP000501891">
    <property type="component" value="Chromosome"/>
</dbReference>
<protein>
    <submittedName>
        <fullName evidence="2">DUF983 domain-containing protein</fullName>
    </submittedName>
</protein>
<keyword evidence="1" id="KW-0472">Membrane</keyword>
<keyword evidence="1" id="KW-0812">Transmembrane</keyword>
<accession>A0A858R6L3</accession>
<evidence type="ECO:0000313" key="3">
    <source>
        <dbReference type="Proteomes" id="UP000501891"/>
    </source>
</evidence>
<organism evidence="2 3">
    <name type="scientific">Aerophototrophica crusticola</name>
    <dbReference type="NCBI Taxonomy" id="1709002"/>
    <lineage>
        <taxon>Bacteria</taxon>
        <taxon>Pseudomonadati</taxon>
        <taxon>Pseudomonadota</taxon>
        <taxon>Alphaproteobacteria</taxon>
        <taxon>Rhodospirillales</taxon>
        <taxon>Rhodospirillaceae</taxon>
        <taxon>Aerophototrophica</taxon>
    </lineage>
</organism>
<dbReference type="Pfam" id="PF06170">
    <property type="entry name" value="DUF983"/>
    <property type="match status" value="1"/>
</dbReference>
<evidence type="ECO:0000256" key="1">
    <source>
        <dbReference type="SAM" id="Phobius"/>
    </source>
</evidence>
<keyword evidence="3" id="KW-1185">Reference proteome</keyword>
<feature type="transmembrane region" description="Helical" evidence="1">
    <location>
        <begin position="81"/>
        <end position="102"/>
    </location>
</feature>
<dbReference type="InterPro" id="IPR009325">
    <property type="entry name" value="DUF983"/>
</dbReference>
<reference evidence="2" key="1">
    <citation type="submission" date="2020-04" db="EMBL/GenBank/DDBJ databases">
        <title>A desert anoxygenic phototrophic bacterium fixes CO2 using RubisCO under aerobic conditions.</title>
        <authorList>
            <person name="Tang K."/>
        </authorList>
    </citation>
    <scope>NUCLEOTIDE SEQUENCE [LARGE SCALE GENOMIC DNA]</scope>
    <source>
        <strain evidence="2">MIMtkB3</strain>
    </source>
</reference>
<dbReference type="EMBL" id="CP051775">
    <property type="protein sequence ID" value="QJE73199.1"/>
    <property type="molecule type" value="Genomic_DNA"/>
</dbReference>
<sequence length="134" mass="14538">MGTDRPDLSVTPFGLGIRGLCPRCHRGHIFDGYLTLAKECDACGLDFSFADPADGPAFFAMSIVSFPVVGVAAWLEMGIGMSVWLNVLITCTLAMAGCMLLLRPLKGWLVCSQYINKAEQARLAEEEEREGSGY</sequence>
<dbReference type="AlphaFoldDB" id="A0A858R6L3"/>
<evidence type="ECO:0000313" key="2">
    <source>
        <dbReference type="EMBL" id="QJE73199.1"/>
    </source>
</evidence>